<feature type="transmembrane region" description="Helical" evidence="1">
    <location>
        <begin position="132"/>
        <end position="150"/>
    </location>
</feature>
<feature type="transmembrane region" description="Helical" evidence="1">
    <location>
        <begin position="26"/>
        <end position="50"/>
    </location>
</feature>
<proteinExistence type="predicted"/>
<keyword evidence="1" id="KW-0812">Transmembrane</keyword>
<keyword evidence="1" id="KW-1133">Transmembrane helix</keyword>
<evidence type="ECO:0000313" key="2">
    <source>
        <dbReference type="EMBL" id="MBO8434021.1"/>
    </source>
</evidence>
<evidence type="ECO:0000256" key="1">
    <source>
        <dbReference type="SAM" id="Phobius"/>
    </source>
</evidence>
<evidence type="ECO:0000313" key="3">
    <source>
        <dbReference type="Proteomes" id="UP000823611"/>
    </source>
</evidence>
<sequence length="210" mass="23987">MIDLFLKIGSSVCHQLGERSLHLGEYVLPVCARCTGIYISFFISFIYLIFTKGYRGNKPFKIRETLFMVICLLLLMVDGVGSYIGFWQSNNLLRIITGSLAGFVVLPFMVLIYNFSPQYKNDKYIFKKSFHIYLIGFIAVSLGALLYLGVFDSLYYIISIVISLGIVIYYSSIFCVIIKLLFSKLSDKYIILISIIFAITIIMVVSYIIR</sequence>
<reference evidence="2" key="1">
    <citation type="submission" date="2020-10" db="EMBL/GenBank/DDBJ databases">
        <authorList>
            <person name="Gilroy R."/>
        </authorList>
    </citation>
    <scope>NUCLEOTIDE SEQUENCE</scope>
    <source>
        <strain evidence="2">F6-4510</strain>
    </source>
</reference>
<feature type="transmembrane region" description="Helical" evidence="1">
    <location>
        <begin position="156"/>
        <end position="182"/>
    </location>
</feature>
<dbReference type="Pfam" id="PF09858">
    <property type="entry name" value="DUF2085"/>
    <property type="match status" value="1"/>
</dbReference>
<gene>
    <name evidence="2" type="ORF">IAC55_01700</name>
</gene>
<organism evidence="2 3">
    <name type="scientific">Candidatus Fimicola merdigallinarum</name>
    <dbReference type="NCBI Taxonomy" id="2840819"/>
    <lineage>
        <taxon>Bacteria</taxon>
        <taxon>Bacillati</taxon>
        <taxon>Bacillota</taxon>
        <taxon>Clostridia</taxon>
        <taxon>Lachnospirales</taxon>
        <taxon>Lachnospiraceae</taxon>
        <taxon>Lachnospiraceae incertae sedis</taxon>
        <taxon>Candidatus Fimicola</taxon>
    </lineage>
</organism>
<keyword evidence="1" id="KW-0472">Membrane</keyword>
<dbReference type="InterPro" id="IPR019206">
    <property type="entry name" value="DUF2085_TM"/>
</dbReference>
<accession>A0A9D9DUR8</accession>
<reference evidence="2" key="2">
    <citation type="journal article" date="2021" name="PeerJ">
        <title>Extensive microbial diversity within the chicken gut microbiome revealed by metagenomics and culture.</title>
        <authorList>
            <person name="Gilroy R."/>
            <person name="Ravi A."/>
            <person name="Getino M."/>
            <person name="Pursley I."/>
            <person name="Horton D.L."/>
            <person name="Alikhan N.F."/>
            <person name="Baker D."/>
            <person name="Gharbi K."/>
            <person name="Hall N."/>
            <person name="Watson M."/>
            <person name="Adriaenssens E.M."/>
            <person name="Foster-Nyarko E."/>
            <person name="Jarju S."/>
            <person name="Secka A."/>
            <person name="Antonio M."/>
            <person name="Oren A."/>
            <person name="Chaudhuri R.R."/>
            <person name="La Ragione R."/>
            <person name="Hildebrand F."/>
            <person name="Pallen M.J."/>
        </authorList>
    </citation>
    <scope>NUCLEOTIDE SEQUENCE</scope>
    <source>
        <strain evidence="2">F6-4510</strain>
    </source>
</reference>
<protein>
    <submittedName>
        <fullName evidence="2">DUF2085 domain-containing protein</fullName>
    </submittedName>
</protein>
<feature type="transmembrane region" description="Helical" evidence="1">
    <location>
        <begin position="66"/>
        <end position="86"/>
    </location>
</feature>
<feature type="transmembrane region" description="Helical" evidence="1">
    <location>
        <begin position="189"/>
        <end position="209"/>
    </location>
</feature>
<dbReference type="AlphaFoldDB" id="A0A9D9DUR8"/>
<dbReference type="EMBL" id="JADIMX010000034">
    <property type="protein sequence ID" value="MBO8434021.1"/>
    <property type="molecule type" value="Genomic_DNA"/>
</dbReference>
<name>A0A9D9DUR8_9FIRM</name>
<comment type="caution">
    <text evidence="2">The sequence shown here is derived from an EMBL/GenBank/DDBJ whole genome shotgun (WGS) entry which is preliminary data.</text>
</comment>
<feature type="transmembrane region" description="Helical" evidence="1">
    <location>
        <begin position="92"/>
        <end position="112"/>
    </location>
</feature>
<dbReference type="Proteomes" id="UP000823611">
    <property type="component" value="Unassembled WGS sequence"/>
</dbReference>